<proteinExistence type="inferred from homology"/>
<comment type="subcellular location">
    <subcellularLocation>
        <location evidence="1">Cell outer membrane</location>
    </subcellularLocation>
</comment>
<evidence type="ECO:0000256" key="3">
    <source>
        <dbReference type="ARBA" id="ARBA00022448"/>
    </source>
</evidence>
<keyword evidence="5" id="KW-0812">Transmembrane</keyword>
<evidence type="ECO:0000256" key="4">
    <source>
        <dbReference type="ARBA" id="ARBA00022452"/>
    </source>
</evidence>
<evidence type="ECO:0000256" key="5">
    <source>
        <dbReference type="ARBA" id="ARBA00022692"/>
    </source>
</evidence>
<feature type="chain" id="PRO_5037761965" evidence="8">
    <location>
        <begin position="23"/>
        <end position="458"/>
    </location>
</feature>
<dbReference type="PANTHER" id="PTHR30026">
    <property type="entry name" value="OUTER MEMBRANE PROTEIN TOLC"/>
    <property type="match status" value="1"/>
</dbReference>
<evidence type="ECO:0000313" key="10">
    <source>
        <dbReference type="Proteomes" id="UP000725649"/>
    </source>
</evidence>
<evidence type="ECO:0000256" key="6">
    <source>
        <dbReference type="ARBA" id="ARBA00023136"/>
    </source>
</evidence>
<dbReference type="GO" id="GO:0015562">
    <property type="term" value="F:efflux transmembrane transporter activity"/>
    <property type="evidence" value="ECO:0007669"/>
    <property type="project" value="InterPro"/>
</dbReference>
<keyword evidence="7" id="KW-0998">Cell outer membrane</keyword>
<dbReference type="GO" id="GO:1990281">
    <property type="term" value="C:efflux pump complex"/>
    <property type="evidence" value="ECO:0007669"/>
    <property type="project" value="TreeGrafter"/>
</dbReference>
<keyword evidence="3" id="KW-0813">Transport</keyword>
<dbReference type="Proteomes" id="UP000725649">
    <property type="component" value="Unassembled WGS sequence"/>
</dbReference>
<sequence>MNMNYQKLFPLFLLLLPLCLQAEPDDLLRSSGLVPQTEVLSPEDKHTPPLDEQATPLPDINGILTLEDCIKIALSNSPKAVSAQIAAEEAQISVNLAKGEFLPTLTAGASQGYNVTKADTLPTSDHGSSQLYAQAQLAISGITDKVRSVKIRNLELEQAKLNLTNTTNDISRTIKKYYYALLSAKRAVAIRTQSRDLYQDQYERAAEYYRLGLRPKVDVTTAEVNLNNEDLRLIRAKNLVKTASANLANAMGITTSNTLNITEIADIAPFETPFNVAVEIAYANRPDVQSAQTNLKISQIKVNQAKAGFFPTFSFSAGFSKSGEDFYLDNEQTKLMASVEIPIFSAFKTYNGYKQAKLSFQKTLNNNRSLLNDVFLEVQSAYIKMQEAAESIPIAELNVEKAKENLDLSRGRYNEGIGDIIELKDAEVAYTDAELSLVTARYDYASAVADLKQAMGTN</sequence>
<name>A0A928DQV1_9BACT</name>
<keyword evidence="4" id="KW-1134">Transmembrane beta strand</keyword>
<gene>
    <name evidence="9" type="ORF">E7027_06670</name>
</gene>
<dbReference type="InterPro" id="IPR003423">
    <property type="entry name" value="OMP_efflux"/>
</dbReference>
<keyword evidence="6" id="KW-0472">Membrane</keyword>
<evidence type="ECO:0000256" key="8">
    <source>
        <dbReference type="SAM" id="SignalP"/>
    </source>
</evidence>
<dbReference type="GO" id="GO:0015288">
    <property type="term" value="F:porin activity"/>
    <property type="evidence" value="ECO:0007669"/>
    <property type="project" value="TreeGrafter"/>
</dbReference>
<dbReference type="GO" id="GO:0009279">
    <property type="term" value="C:cell outer membrane"/>
    <property type="evidence" value="ECO:0007669"/>
    <property type="project" value="UniProtKB-SubCell"/>
</dbReference>
<dbReference type="InterPro" id="IPR028351">
    <property type="entry name" value="CyaE"/>
</dbReference>
<evidence type="ECO:0000256" key="1">
    <source>
        <dbReference type="ARBA" id="ARBA00004442"/>
    </source>
</evidence>
<evidence type="ECO:0000313" key="9">
    <source>
        <dbReference type="EMBL" id="MBE6421786.1"/>
    </source>
</evidence>
<dbReference type="SUPFAM" id="SSF56954">
    <property type="entry name" value="Outer membrane efflux proteins (OEP)"/>
    <property type="match status" value="1"/>
</dbReference>
<dbReference type="PANTHER" id="PTHR30026:SF20">
    <property type="entry name" value="OUTER MEMBRANE PROTEIN TOLC"/>
    <property type="match status" value="1"/>
</dbReference>
<dbReference type="Pfam" id="PF02321">
    <property type="entry name" value="OEP"/>
    <property type="match status" value="2"/>
</dbReference>
<feature type="signal peptide" evidence="8">
    <location>
        <begin position="1"/>
        <end position="22"/>
    </location>
</feature>
<dbReference type="Gene3D" id="1.20.1600.10">
    <property type="entry name" value="Outer membrane efflux proteins (OEP)"/>
    <property type="match status" value="1"/>
</dbReference>
<dbReference type="InterPro" id="IPR051906">
    <property type="entry name" value="TolC-like"/>
</dbReference>
<protein>
    <submittedName>
        <fullName evidence="9">TolC family protein</fullName>
    </submittedName>
</protein>
<dbReference type="PIRSF" id="PIRSF001892">
    <property type="entry name" value="CyaE"/>
    <property type="match status" value="1"/>
</dbReference>
<dbReference type="EMBL" id="SUVG01000008">
    <property type="protein sequence ID" value="MBE6421786.1"/>
    <property type="molecule type" value="Genomic_DNA"/>
</dbReference>
<comment type="caution">
    <text evidence="9">The sequence shown here is derived from an EMBL/GenBank/DDBJ whole genome shotgun (WGS) entry which is preliminary data.</text>
</comment>
<evidence type="ECO:0000256" key="2">
    <source>
        <dbReference type="ARBA" id="ARBA00007613"/>
    </source>
</evidence>
<accession>A0A928DQV1</accession>
<organism evidence="9 10">
    <name type="scientific">Candidatus Avelusimicrobium gallicola</name>
    <dbReference type="NCBI Taxonomy" id="2562704"/>
    <lineage>
        <taxon>Bacteria</taxon>
        <taxon>Pseudomonadati</taxon>
        <taxon>Elusimicrobiota</taxon>
        <taxon>Elusimicrobia</taxon>
        <taxon>Elusimicrobiales</taxon>
        <taxon>Elusimicrobiaceae</taxon>
        <taxon>Candidatus Avelusimicrobium</taxon>
    </lineage>
</organism>
<evidence type="ECO:0000256" key="7">
    <source>
        <dbReference type="ARBA" id="ARBA00023237"/>
    </source>
</evidence>
<dbReference type="AlphaFoldDB" id="A0A928DQV1"/>
<comment type="similarity">
    <text evidence="2">Belongs to the outer membrane factor (OMF) (TC 1.B.17) family.</text>
</comment>
<reference evidence="9" key="1">
    <citation type="submission" date="2019-04" db="EMBL/GenBank/DDBJ databases">
        <title>Evolution of Biomass-Degrading Anaerobic Consortia Revealed by Metagenomics.</title>
        <authorList>
            <person name="Peng X."/>
        </authorList>
    </citation>
    <scope>NUCLEOTIDE SEQUENCE</scope>
    <source>
        <strain evidence="9">SIG66</strain>
    </source>
</reference>
<keyword evidence="8" id="KW-0732">Signal</keyword>